<gene>
    <name evidence="1" type="ORF">MJO28_014474</name>
</gene>
<organism evidence="1 2">
    <name type="scientific">Puccinia striiformis f. sp. tritici</name>
    <dbReference type="NCBI Taxonomy" id="168172"/>
    <lineage>
        <taxon>Eukaryota</taxon>
        <taxon>Fungi</taxon>
        <taxon>Dikarya</taxon>
        <taxon>Basidiomycota</taxon>
        <taxon>Pucciniomycotina</taxon>
        <taxon>Pucciniomycetes</taxon>
        <taxon>Pucciniales</taxon>
        <taxon>Pucciniaceae</taxon>
        <taxon>Puccinia</taxon>
    </lineage>
</organism>
<proteinExistence type="predicted"/>
<reference evidence="2" key="2">
    <citation type="journal article" date="2018" name="Mol. Plant Microbe Interact.">
        <title>Genome sequence resources for the wheat stripe rust pathogen (Puccinia striiformis f. sp. tritici) and the barley stripe rust pathogen (Puccinia striiformis f. sp. hordei).</title>
        <authorList>
            <person name="Xia C."/>
            <person name="Wang M."/>
            <person name="Yin C."/>
            <person name="Cornejo O.E."/>
            <person name="Hulbert S.H."/>
            <person name="Chen X."/>
        </authorList>
    </citation>
    <scope>NUCLEOTIDE SEQUENCE [LARGE SCALE GENOMIC DNA]</scope>
    <source>
        <strain evidence="2">93-210</strain>
    </source>
</reference>
<protein>
    <submittedName>
        <fullName evidence="1">Uncharacterized protein</fullName>
    </submittedName>
</protein>
<accession>A0ACC0DVQ3</accession>
<evidence type="ECO:0000313" key="2">
    <source>
        <dbReference type="Proteomes" id="UP001060170"/>
    </source>
</evidence>
<evidence type="ECO:0000313" key="1">
    <source>
        <dbReference type="EMBL" id="KAI7938895.1"/>
    </source>
</evidence>
<name>A0ACC0DVQ3_9BASI</name>
<sequence>MDIATSESSSVKDHIVQEVASQLSIQSALNDRIVLTQTLLRMSDKHLTRHIMAQSNFTYGQDPKPLQVQAVINLVRGRHTFLLAGTGFGKSRVSVVSGICRRFCRIWFEGLWKWSDWKKGNSPLGVKDSKGDLGIQEDGDLYEQRNLLIRAALGLVGLFFLVETSDNEPYYSDGGQAMWATFLLEEARPELFREVTSLERPNFDALVDELRGKELLANGRSVTVEEQLLMFLDGVVHNNSMRQTAVIFRRGLYTVQRYFHDVLDALVGLYPKYSPRRVLHDRKLSQKRLCLAAQTRTPALVQVSHPDPFWNCDTVDFDKIAAEASKETTKGMTTTELAGSWIAVLGMFARDDNDATAAYSTHNERKAQIQGAWDRVTQLIKDSVAAVSGDIGPGRQRDGELDELDARIQGLGGSNTKDSSKDTTEGLGFLTKRIFQMFLGLALVFEALTLDRKEIEKTLRSLENSSQTKRKIFTLRLLLNTVQEVSLLTSGLLLEEKPMGLYRFLLLLEQQAGFLALVITENILIATAMGS</sequence>
<comment type="caution">
    <text evidence="1">The sequence shown here is derived from an EMBL/GenBank/DDBJ whole genome shotgun (WGS) entry which is preliminary data.</text>
</comment>
<keyword evidence="2" id="KW-1185">Reference proteome</keyword>
<reference evidence="2" key="1">
    <citation type="journal article" date="2018" name="BMC Genomics">
        <title>Genomic insights into host adaptation between the wheat stripe rust pathogen (Puccinia striiformis f. sp. tritici) and the barley stripe rust pathogen (Puccinia striiformis f. sp. hordei).</title>
        <authorList>
            <person name="Xia C."/>
            <person name="Wang M."/>
            <person name="Yin C."/>
            <person name="Cornejo O.E."/>
            <person name="Hulbert S.H."/>
            <person name="Chen X."/>
        </authorList>
    </citation>
    <scope>NUCLEOTIDE SEQUENCE [LARGE SCALE GENOMIC DNA]</scope>
    <source>
        <strain evidence="2">93-210</strain>
    </source>
</reference>
<reference evidence="1 2" key="3">
    <citation type="journal article" date="2022" name="Microbiol. Spectr.">
        <title>Folding features and dynamics of 3D genome architecture in plant fungal pathogens.</title>
        <authorList>
            <person name="Xia C."/>
        </authorList>
    </citation>
    <scope>NUCLEOTIDE SEQUENCE [LARGE SCALE GENOMIC DNA]</scope>
    <source>
        <strain evidence="1 2">93-210</strain>
    </source>
</reference>
<dbReference type="EMBL" id="CM045879">
    <property type="protein sequence ID" value="KAI7938895.1"/>
    <property type="molecule type" value="Genomic_DNA"/>
</dbReference>
<dbReference type="Proteomes" id="UP001060170">
    <property type="component" value="Chromosome 15"/>
</dbReference>